<evidence type="ECO:0000313" key="3">
    <source>
        <dbReference type="Proteomes" id="UP000027920"/>
    </source>
</evidence>
<dbReference type="PANTHER" id="PTHR15696">
    <property type="entry name" value="SMG-7 SUPPRESSOR WITH MORPHOLOGICAL EFFECT ON GENITALIA PROTEIN 7"/>
    <property type="match status" value="1"/>
</dbReference>
<feature type="compositionally biased region" description="Polar residues" evidence="1">
    <location>
        <begin position="109"/>
        <end position="151"/>
    </location>
</feature>
<feature type="region of interest" description="Disordered" evidence="1">
    <location>
        <begin position="57"/>
        <end position="151"/>
    </location>
</feature>
<sequence>MELRGSVFLIIVRSDPRSPVQPNTSLRLGQIPHESAHMPLQPSIKQETTDWFTKLSLDDQSKARNGQISDPTRHPSKRPYNDKDQYPSKLRAGSASPFSSRHNRDPSESIRTGSPSGFPSTQRTPQSSPKLVSSHPANSQRQQARHSAQPSSQLNFAALKAEERKTQSHTAQAATTYDIPPDQEVRMFLQPETRSISQEQLVNEVKGIYAGLVMVEKKCVEICQSQSQTTNKLSNEQWQALIALHRTLLHEHHDFFLASQHPTASPALRRLPTKYAMPARMWRHGIHSFLELLRHRLPHSLEHMLSFVYLAYQMVGLLMESVPTFYETWIECLGDLARYRMAIEEADMRDRENWSNVARMWYNRAADRSPATGRIQHHLAVLARPNIVRQHFYYSKALVSVNPFVNARDSIMLLFSPLLDSDTFNQKYNRAERSLVTAAGIMFTRGSIHQYIVNISDYVSDLDSQITRSGSNFKVMGAEIASSLIALMYDFGSDDNHLWKSFKANNDKIKGIQDDKPQALASDPAPVEDPILKENIHAQFWRNGPIHTEEFRQVRPHGGDKAEAKFESSDEVTSYILPIWFSSISIVAQKVGDRNILPFMHITLAYIWSSSYVPGALVFVENYVPWPKLVLALNTLSRSGVSDNRIEAKEFPQQQSGTGRQLPEDFLIRGLVWSSYYFPDDFFNGQVVDEDERTLEMPSHAAPRAERCLWLGHKLASLNRYMTYDDRTKLFATTDLASSMATVAAAHTLRVQSHPDAQMVETK</sequence>
<dbReference type="Gene3D" id="1.25.40.10">
    <property type="entry name" value="Tetratricopeptide repeat domain"/>
    <property type="match status" value="1"/>
</dbReference>
<dbReference type="GO" id="GO:0000184">
    <property type="term" value="P:nuclear-transcribed mRNA catabolic process, nonsense-mediated decay"/>
    <property type="evidence" value="ECO:0007669"/>
    <property type="project" value="TreeGrafter"/>
</dbReference>
<evidence type="ECO:0000313" key="2">
    <source>
        <dbReference type="EMBL" id="KEF60544.1"/>
    </source>
</evidence>
<feature type="region of interest" description="Disordered" evidence="1">
    <location>
        <begin position="16"/>
        <end position="39"/>
    </location>
</feature>
<dbReference type="GeneID" id="25277050"/>
<dbReference type="STRING" id="1182545.A0A072PK99"/>
<dbReference type="EMBL" id="AMGV01000002">
    <property type="protein sequence ID" value="KEF60544.1"/>
    <property type="molecule type" value="Genomic_DNA"/>
</dbReference>
<accession>A0A072PK99</accession>
<dbReference type="AlphaFoldDB" id="A0A072PK99"/>
<organism evidence="2 3">
    <name type="scientific">Exophiala aquamarina CBS 119918</name>
    <dbReference type="NCBI Taxonomy" id="1182545"/>
    <lineage>
        <taxon>Eukaryota</taxon>
        <taxon>Fungi</taxon>
        <taxon>Dikarya</taxon>
        <taxon>Ascomycota</taxon>
        <taxon>Pezizomycotina</taxon>
        <taxon>Eurotiomycetes</taxon>
        <taxon>Chaetothyriomycetidae</taxon>
        <taxon>Chaetothyriales</taxon>
        <taxon>Herpotrichiellaceae</taxon>
        <taxon>Exophiala</taxon>
    </lineage>
</organism>
<keyword evidence="3" id="KW-1185">Reference proteome</keyword>
<protein>
    <submittedName>
        <fullName evidence="2">Uncharacterized protein</fullName>
    </submittedName>
</protein>
<dbReference type="InterPro" id="IPR045153">
    <property type="entry name" value="Est1/Ebs1-like"/>
</dbReference>
<dbReference type="InterPro" id="IPR011990">
    <property type="entry name" value="TPR-like_helical_dom_sf"/>
</dbReference>
<evidence type="ECO:0000256" key="1">
    <source>
        <dbReference type="SAM" id="MobiDB-lite"/>
    </source>
</evidence>
<dbReference type="RefSeq" id="XP_013263134.1">
    <property type="nucleotide sequence ID" value="XM_013407680.1"/>
</dbReference>
<dbReference type="VEuPathDB" id="FungiDB:A1O9_02105"/>
<dbReference type="PANTHER" id="PTHR15696:SF0">
    <property type="entry name" value="TELOMERASE-BINDING PROTEIN EST1A"/>
    <property type="match status" value="1"/>
</dbReference>
<reference evidence="2 3" key="1">
    <citation type="submission" date="2013-03" db="EMBL/GenBank/DDBJ databases">
        <title>The Genome Sequence of Exophiala aquamarina CBS 119918.</title>
        <authorList>
            <consortium name="The Broad Institute Genomics Platform"/>
            <person name="Cuomo C."/>
            <person name="de Hoog S."/>
            <person name="Gorbushina A."/>
            <person name="Walker B."/>
            <person name="Young S.K."/>
            <person name="Zeng Q."/>
            <person name="Gargeya S."/>
            <person name="Fitzgerald M."/>
            <person name="Haas B."/>
            <person name="Abouelleil A."/>
            <person name="Allen A.W."/>
            <person name="Alvarado L."/>
            <person name="Arachchi H.M."/>
            <person name="Berlin A.M."/>
            <person name="Chapman S.B."/>
            <person name="Gainer-Dewar J."/>
            <person name="Goldberg J."/>
            <person name="Griggs A."/>
            <person name="Gujja S."/>
            <person name="Hansen M."/>
            <person name="Howarth C."/>
            <person name="Imamovic A."/>
            <person name="Ireland A."/>
            <person name="Larimer J."/>
            <person name="McCowan C."/>
            <person name="Murphy C."/>
            <person name="Pearson M."/>
            <person name="Poon T.W."/>
            <person name="Priest M."/>
            <person name="Roberts A."/>
            <person name="Saif S."/>
            <person name="Shea T."/>
            <person name="Sisk P."/>
            <person name="Sykes S."/>
            <person name="Wortman J."/>
            <person name="Nusbaum C."/>
            <person name="Birren B."/>
        </authorList>
    </citation>
    <scope>NUCLEOTIDE SEQUENCE [LARGE SCALE GENOMIC DNA]</scope>
    <source>
        <strain evidence="2 3">CBS 119918</strain>
    </source>
</reference>
<proteinExistence type="predicted"/>
<dbReference type="FunFam" id="1.25.40.10:FF:000202">
    <property type="entry name" value="Unplaced genomic scaffold supercont1.7, whole genome shotgun sequence"/>
    <property type="match status" value="1"/>
</dbReference>
<dbReference type="SUPFAM" id="SSF48452">
    <property type="entry name" value="TPR-like"/>
    <property type="match status" value="1"/>
</dbReference>
<dbReference type="GO" id="GO:0042162">
    <property type="term" value="F:telomeric DNA binding"/>
    <property type="evidence" value="ECO:0007669"/>
    <property type="project" value="TreeGrafter"/>
</dbReference>
<dbReference type="Proteomes" id="UP000027920">
    <property type="component" value="Unassembled WGS sequence"/>
</dbReference>
<dbReference type="GO" id="GO:0005697">
    <property type="term" value="C:telomerase holoenzyme complex"/>
    <property type="evidence" value="ECO:0007669"/>
    <property type="project" value="TreeGrafter"/>
</dbReference>
<comment type="caution">
    <text evidence="2">The sequence shown here is derived from an EMBL/GenBank/DDBJ whole genome shotgun (WGS) entry which is preliminary data.</text>
</comment>
<dbReference type="OrthoDB" id="2017974at2759"/>
<gene>
    <name evidence="2" type="ORF">A1O9_02105</name>
</gene>
<dbReference type="GO" id="GO:0070034">
    <property type="term" value="F:telomerase RNA binding"/>
    <property type="evidence" value="ECO:0007669"/>
    <property type="project" value="TreeGrafter"/>
</dbReference>
<dbReference type="HOGENOM" id="CLU_010014_4_1_1"/>
<name>A0A072PK99_9EURO</name>